<dbReference type="Proteomes" id="UP001326110">
    <property type="component" value="Chromosome"/>
</dbReference>
<dbReference type="PANTHER" id="PTHR30026">
    <property type="entry name" value="OUTER MEMBRANE PROTEIN TOLC"/>
    <property type="match status" value="1"/>
</dbReference>
<dbReference type="Gene3D" id="1.20.1600.10">
    <property type="entry name" value="Outer membrane efflux proteins (OEP)"/>
    <property type="match status" value="1"/>
</dbReference>
<dbReference type="InterPro" id="IPR051906">
    <property type="entry name" value="TolC-like"/>
</dbReference>
<feature type="coiled-coil region" evidence="6">
    <location>
        <begin position="251"/>
        <end position="278"/>
    </location>
</feature>
<evidence type="ECO:0000256" key="3">
    <source>
        <dbReference type="ARBA" id="ARBA00022692"/>
    </source>
</evidence>
<comment type="subcellular location">
    <subcellularLocation>
        <location evidence="1">Cell outer membrane</location>
    </subcellularLocation>
</comment>
<keyword evidence="6" id="KW-0175">Coiled coil</keyword>
<evidence type="ECO:0000256" key="7">
    <source>
        <dbReference type="SAM" id="SignalP"/>
    </source>
</evidence>
<evidence type="ECO:0000256" key="4">
    <source>
        <dbReference type="ARBA" id="ARBA00023136"/>
    </source>
</evidence>
<evidence type="ECO:0000256" key="2">
    <source>
        <dbReference type="ARBA" id="ARBA00022452"/>
    </source>
</evidence>
<keyword evidence="3" id="KW-0812">Transmembrane</keyword>
<reference evidence="8 9" key="1">
    <citation type="submission" date="2023-11" db="EMBL/GenBank/DDBJ databases">
        <title>MicrobeMod: A computational toolkit for identifying prokaryotic methylation and restriction-modification with nanopore sequencing.</title>
        <authorList>
            <person name="Crits-Christoph A."/>
            <person name="Kang S.C."/>
            <person name="Lee H."/>
            <person name="Ostrov N."/>
        </authorList>
    </citation>
    <scope>NUCLEOTIDE SEQUENCE [LARGE SCALE GENOMIC DNA]</scope>
    <source>
        <strain evidence="8 9">ATCC 25935</strain>
    </source>
</reference>
<keyword evidence="7" id="KW-0732">Signal</keyword>
<dbReference type="PANTHER" id="PTHR30026:SF20">
    <property type="entry name" value="OUTER MEMBRANE PROTEIN TOLC"/>
    <property type="match status" value="1"/>
</dbReference>
<organism evidence="8 9">
    <name type="scientific">Duganella zoogloeoides</name>
    <dbReference type="NCBI Taxonomy" id="75659"/>
    <lineage>
        <taxon>Bacteria</taxon>
        <taxon>Pseudomonadati</taxon>
        <taxon>Pseudomonadota</taxon>
        <taxon>Betaproteobacteria</taxon>
        <taxon>Burkholderiales</taxon>
        <taxon>Oxalobacteraceae</taxon>
        <taxon>Telluria group</taxon>
        <taxon>Duganella</taxon>
    </lineage>
</organism>
<dbReference type="GeneID" id="43165848"/>
<keyword evidence="5" id="KW-0998">Cell outer membrane</keyword>
<dbReference type="EMBL" id="CP140152">
    <property type="protein sequence ID" value="WQH07360.1"/>
    <property type="molecule type" value="Genomic_DNA"/>
</dbReference>
<evidence type="ECO:0000313" key="8">
    <source>
        <dbReference type="EMBL" id="WQH07360.1"/>
    </source>
</evidence>
<dbReference type="RefSeq" id="WP_019924298.1">
    <property type="nucleotide sequence ID" value="NZ_CP140152.1"/>
</dbReference>
<proteinExistence type="predicted"/>
<evidence type="ECO:0000256" key="6">
    <source>
        <dbReference type="SAM" id="Coils"/>
    </source>
</evidence>
<evidence type="ECO:0000313" key="9">
    <source>
        <dbReference type="Proteomes" id="UP001326110"/>
    </source>
</evidence>
<protein>
    <submittedName>
        <fullName evidence="8">TolC family protein</fullName>
    </submittedName>
</protein>
<accession>A0ABZ0Y5P3</accession>
<dbReference type="SUPFAM" id="SSF56954">
    <property type="entry name" value="Outer membrane efflux proteins (OEP)"/>
    <property type="match status" value="1"/>
</dbReference>
<sequence>MKALATQVALACALFVSVTNAANANSTVTGSPLAGDLLYALPPEQAVRRTLESLPPLRLGTMEQELATAEQARLNAGTHEWTVRAGASQRRVEGERRYTEQELGLERGIRWFGKADQDRKIGEKGVTLAQAQRADAWHEACRTLMQDWYDALRALATVQRLAEQHALVQQLQAAAELRVKSGDSPALEVMQTETELARSEVLLAQARHDAAQALALLSTTYRQLPQPQLDRLPEPQGDQYDMPTRVARITDDNHELELAEVEAQFQALKARRAASERMPDPVLGIRSTRERDGQERTLGVSLSIPLGGAARTAEGDAAAVRARMAEERVSQVKTRVQLDAQRAVAAQRHTYQAWTSLRQVAQQSGRQAQLMERAWQAGEANLSDALLSRRQALDTTLAAQTAQIAALAAAARVQLDAHALWTID</sequence>
<feature type="chain" id="PRO_5045859858" evidence="7">
    <location>
        <begin position="22"/>
        <end position="424"/>
    </location>
</feature>
<keyword evidence="4" id="KW-0472">Membrane</keyword>
<name>A0ABZ0Y5P3_9BURK</name>
<gene>
    <name evidence="8" type="ORF">SR858_13780</name>
</gene>
<feature type="signal peptide" evidence="7">
    <location>
        <begin position="1"/>
        <end position="21"/>
    </location>
</feature>
<keyword evidence="2" id="KW-1134">Transmembrane beta strand</keyword>
<evidence type="ECO:0000256" key="5">
    <source>
        <dbReference type="ARBA" id="ARBA00023237"/>
    </source>
</evidence>
<evidence type="ECO:0000256" key="1">
    <source>
        <dbReference type="ARBA" id="ARBA00004442"/>
    </source>
</evidence>
<keyword evidence="9" id="KW-1185">Reference proteome</keyword>